<dbReference type="Proteomes" id="UP000829720">
    <property type="component" value="Unassembled WGS sequence"/>
</dbReference>
<evidence type="ECO:0000256" key="8">
    <source>
        <dbReference type="SAM" id="MobiDB-lite"/>
    </source>
</evidence>
<evidence type="ECO:0000256" key="3">
    <source>
        <dbReference type="ARBA" id="ARBA00023069"/>
    </source>
</evidence>
<keyword evidence="2 7" id="KW-0175">Coiled coil</keyword>
<dbReference type="PANTHER" id="PTHR31183:SF1">
    <property type="entry name" value="CILIA- AND FLAGELLA-ASSOCIATED PROTEIN 53"/>
    <property type="match status" value="1"/>
</dbReference>
<comment type="similarity">
    <text evidence="5">Belongs to the CFAP53 family.</text>
</comment>
<evidence type="ECO:0000256" key="1">
    <source>
        <dbReference type="ARBA" id="ARBA00004138"/>
    </source>
</evidence>
<reference evidence="10" key="1">
    <citation type="submission" date="2021-01" db="EMBL/GenBank/DDBJ databases">
        <authorList>
            <person name="Zahm M."/>
            <person name="Roques C."/>
            <person name="Cabau C."/>
            <person name="Klopp C."/>
            <person name="Donnadieu C."/>
            <person name="Jouanno E."/>
            <person name="Lampietro C."/>
            <person name="Louis A."/>
            <person name="Herpin A."/>
            <person name="Echchiki A."/>
            <person name="Berthelot C."/>
            <person name="Parey E."/>
            <person name="Roest-Crollius H."/>
            <person name="Braasch I."/>
            <person name="Postlethwait J."/>
            <person name="Bobe J."/>
            <person name="Montfort J."/>
            <person name="Bouchez O."/>
            <person name="Begum T."/>
            <person name="Mejri S."/>
            <person name="Adams A."/>
            <person name="Chen W.-J."/>
            <person name="Guiguen Y."/>
        </authorList>
    </citation>
    <scope>NUCLEOTIDE SEQUENCE</scope>
    <source>
        <tissue evidence="10">Blood</tissue>
    </source>
</reference>
<dbReference type="InterPro" id="IPR043596">
    <property type="entry name" value="CFAP53/TCHP"/>
</dbReference>
<evidence type="ECO:0000256" key="6">
    <source>
        <dbReference type="ARBA" id="ARBA00033773"/>
    </source>
</evidence>
<feature type="region of interest" description="Disordered" evidence="8">
    <location>
        <begin position="223"/>
        <end position="251"/>
    </location>
</feature>
<comment type="caution">
    <text evidence="10">The sequence shown here is derived from an EMBL/GenBank/DDBJ whole genome shotgun (WGS) entry which is preliminary data.</text>
</comment>
<evidence type="ECO:0000256" key="7">
    <source>
        <dbReference type="SAM" id="Coils"/>
    </source>
</evidence>
<dbReference type="GO" id="GO:0005929">
    <property type="term" value="C:cilium"/>
    <property type="evidence" value="ECO:0007669"/>
    <property type="project" value="UniProtKB-SubCell"/>
</dbReference>
<evidence type="ECO:0000256" key="4">
    <source>
        <dbReference type="ARBA" id="ARBA00023273"/>
    </source>
</evidence>
<dbReference type="InterPro" id="IPR043597">
    <property type="entry name" value="TPH_dom"/>
</dbReference>
<dbReference type="EMBL" id="JAERUA010000025">
    <property type="protein sequence ID" value="KAI1881901.1"/>
    <property type="molecule type" value="Genomic_DNA"/>
</dbReference>
<feature type="domain" description="Trichohyalin-plectin-homology" evidence="9">
    <location>
        <begin position="2"/>
        <end position="226"/>
    </location>
</feature>
<organism evidence="10 11">
    <name type="scientific">Albula goreensis</name>
    <dbReference type="NCBI Taxonomy" id="1534307"/>
    <lineage>
        <taxon>Eukaryota</taxon>
        <taxon>Metazoa</taxon>
        <taxon>Chordata</taxon>
        <taxon>Craniata</taxon>
        <taxon>Vertebrata</taxon>
        <taxon>Euteleostomi</taxon>
        <taxon>Actinopterygii</taxon>
        <taxon>Neopterygii</taxon>
        <taxon>Teleostei</taxon>
        <taxon>Albuliformes</taxon>
        <taxon>Albulidae</taxon>
        <taxon>Albula</taxon>
    </lineage>
</organism>
<dbReference type="PANTHER" id="PTHR31183">
    <property type="entry name" value="TRICHOPLEIN KERATIN FILAMENT-BINDING PROTEIN FAMILY MEMBER"/>
    <property type="match status" value="1"/>
</dbReference>
<evidence type="ECO:0000256" key="2">
    <source>
        <dbReference type="ARBA" id="ARBA00023054"/>
    </source>
</evidence>
<keyword evidence="11" id="KW-1185">Reference proteome</keyword>
<protein>
    <recommendedName>
        <fullName evidence="6">Cilia- and flagella-associated protein 53</fullName>
    </recommendedName>
</protein>
<name>A0A8T3CCW9_9TELE</name>
<keyword evidence="4" id="KW-0966">Cell projection</keyword>
<dbReference type="AlphaFoldDB" id="A0A8T3CCW9"/>
<feature type="coiled-coil region" evidence="7">
    <location>
        <begin position="136"/>
        <end position="185"/>
    </location>
</feature>
<evidence type="ECO:0000256" key="5">
    <source>
        <dbReference type="ARBA" id="ARBA00033747"/>
    </source>
</evidence>
<sequence>MMQLEEQRKIGKKLQTQQQISRQLGLSLRLKMKRLAREQQEELTQDMNIMQQLMDQKEAIQDHEQRKLQLREEQHRYLQYLAERMEEQKRQEAEAEQLFEEELKENWARRTEQFRKEREARDRLMKEVLDTRRLQIQEKLDQNMLKQAELAREKEEINRIIEESKELEKEEKNSMKKACQQHQADLLSQILLRQRQRDLERAQAEQEYHQGLAFQEQYKKKLQQVLSQSQSHTDLIHPFRRPKAAPSCYGE</sequence>
<keyword evidence="3" id="KW-0969">Cilium</keyword>
<dbReference type="OrthoDB" id="75950at2759"/>
<evidence type="ECO:0000259" key="9">
    <source>
        <dbReference type="Pfam" id="PF13868"/>
    </source>
</evidence>
<proteinExistence type="inferred from homology"/>
<evidence type="ECO:0000313" key="11">
    <source>
        <dbReference type="Proteomes" id="UP000829720"/>
    </source>
</evidence>
<comment type="subcellular location">
    <subcellularLocation>
        <location evidence="1">Cell projection</location>
        <location evidence="1">Cilium</location>
    </subcellularLocation>
</comment>
<accession>A0A8T3CCW9</accession>
<dbReference type="Pfam" id="PF13868">
    <property type="entry name" value="TPH"/>
    <property type="match status" value="1"/>
</dbReference>
<gene>
    <name evidence="10" type="ORF">AGOR_G00244250</name>
</gene>
<evidence type="ECO:0000313" key="10">
    <source>
        <dbReference type="EMBL" id="KAI1881901.1"/>
    </source>
</evidence>
<feature type="coiled-coil region" evidence="7">
    <location>
        <begin position="33"/>
        <end position="105"/>
    </location>
</feature>